<reference evidence="5 6" key="1">
    <citation type="submission" date="2024-03" db="EMBL/GenBank/DDBJ databases">
        <title>High-quality draft genome sequence of Oceanobacter sp. wDCs-4.</title>
        <authorList>
            <person name="Dong C."/>
        </authorList>
    </citation>
    <scope>NUCLEOTIDE SEQUENCE [LARGE SCALE GENOMIC DNA]</scope>
    <source>
        <strain evidence="6">wDCs-4</strain>
    </source>
</reference>
<dbReference type="InterPro" id="IPR018060">
    <property type="entry name" value="HTH_AraC"/>
</dbReference>
<dbReference type="Pfam" id="PF12833">
    <property type="entry name" value="HTH_18"/>
    <property type="match status" value="1"/>
</dbReference>
<keyword evidence="2" id="KW-0238">DNA-binding</keyword>
<gene>
    <name evidence="5" type="ORF">WG929_19620</name>
</gene>
<evidence type="ECO:0000313" key="5">
    <source>
        <dbReference type="EMBL" id="MFK4754616.1"/>
    </source>
</evidence>
<evidence type="ECO:0000313" key="6">
    <source>
        <dbReference type="Proteomes" id="UP001620597"/>
    </source>
</evidence>
<dbReference type="RefSeq" id="WP_416207440.1">
    <property type="nucleotide sequence ID" value="NZ_JBBKTX010000036.1"/>
</dbReference>
<evidence type="ECO:0000259" key="4">
    <source>
        <dbReference type="PROSITE" id="PS01124"/>
    </source>
</evidence>
<organism evidence="5 6">
    <name type="scientific">Oceanobacter antarcticus</name>
    <dbReference type="NCBI Taxonomy" id="3133425"/>
    <lineage>
        <taxon>Bacteria</taxon>
        <taxon>Pseudomonadati</taxon>
        <taxon>Pseudomonadota</taxon>
        <taxon>Gammaproteobacteria</taxon>
        <taxon>Oceanospirillales</taxon>
        <taxon>Oceanospirillaceae</taxon>
        <taxon>Oceanobacter</taxon>
    </lineage>
</organism>
<keyword evidence="3" id="KW-0804">Transcription</keyword>
<keyword evidence="6" id="KW-1185">Reference proteome</keyword>
<dbReference type="SUPFAM" id="SSF46689">
    <property type="entry name" value="Homeodomain-like"/>
    <property type="match status" value="2"/>
</dbReference>
<dbReference type="PANTHER" id="PTHR46796">
    <property type="entry name" value="HTH-TYPE TRANSCRIPTIONAL ACTIVATOR RHAS-RELATED"/>
    <property type="match status" value="1"/>
</dbReference>
<proteinExistence type="predicted"/>
<feature type="domain" description="HTH araC/xylS-type" evidence="4">
    <location>
        <begin position="241"/>
        <end position="340"/>
    </location>
</feature>
<name>A0ABW8NNP2_9GAMM</name>
<evidence type="ECO:0000256" key="1">
    <source>
        <dbReference type="ARBA" id="ARBA00023015"/>
    </source>
</evidence>
<dbReference type="PROSITE" id="PS01124">
    <property type="entry name" value="HTH_ARAC_FAMILY_2"/>
    <property type="match status" value="1"/>
</dbReference>
<dbReference type="EMBL" id="JBBKTX010000036">
    <property type="protein sequence ID" value="MFK4754616.1"/>
    <property type="molecule type" value="Genomic_DNA"/>
</dbReference>
<evidence type="ECO:0000256" key="3">
    <source>
        <dbReference type="ARBA" id="ARBA00023163"/>
    </source>
</evidence>
<dbReference type="SMART" id="SM00342">
    <property type="entry name" value="HTH_ARAC"/>
    <property type="match status" value="1"/>
</dbReference>
<dbReference type="Gene3D" id="1.10.10.60">
    <property type="entry name" value="Homeodomain-like"/>
    <property type="match status" value="1"/>
</dbReference>
<keyword evidence="1" id="KW-0805">Transcription regulation</keyword>
<dbReference type="InterPro" id="IPR050204">
    <property type="entry name" value="AraC_XylS_family_regulators"/>
</dbReference>
<protein>
    <submittedName>
        <fullName evidence="5">Helix-turn-helix domain-containing protein</fullName>
    </submittedName>
</protein>
<accession>A0ABW8NNP2</accession>
<comment type="caution">
    <text evidence="5">The sequence shown here is derived from an EMBL/GenBank/DDBJ whole genome shotgun (WGS) entry which is preliminary data.</text>
</comment>
<sequence length="346" mass="39201">MASLNPGAEIETTCEHWGVQMHSTRALPVPVPRVLRREFGGHVNPIVNHELESKLTAWIAGKWVAFDSSAHVSELQCKTLRGREYLQLVCHKPVAVHGRVLPGELLLVICQSGGISDGDEYLGAGCMRAIPAGRPVSLWCHEQARVQLLRIPEAKLMRTVLGFGMYWRGGRYQPGDAIVSSEHAGCLAALVDDVFRLQRYQFQEEAIDDYVRLCDFLVLQGWPGNMTSFHLHRSIQHPMLRLAHDWLIRNIKNTFDIDALAQECCLSSRSLYNLFRRELDMTPGEYLRRLKMECAYRDLSASLSRSVTEVAIDYGFSNLGRFAQQYRECMGELPSETLRRRRAGAC</sequence>
<evidence type="ECO:0000256" key="2">
    <source>
        <dbReference type="ARBA" id="ARBA00023125"/>
    </source>
</evidence>
<dbReference type="Proteomes" id="UP001620597">
    <property type="component" value="Unassembled WGS sequence"/>
</dbReference>
<dbReference type="InterPro" id="IPR009057">
    <property type="entry name" value="Homeodomain-like_sf"/>
</dbReference>
<dbReference type="PANTHER" id="PTHR46796:SF6">
    <property type="entry name" value="ARAC SUBFAMILY"/>
    <property type="match status" value="1"/>
</dbReference>